<keyword evidence="11" id="KW-1185">Reference proteome</keyword>
<protein>
    <recommendedName>
        <fullName evidence="8">Transcriptional repressor NrdR</fullName>
    </recommendedName>
</protein>
<keyword evidence="5 8" id="KW-0805">Transcription regulation</keyword>
<organism evidence="10 11">
    <name type="scientific">Methylacidimicrobium tartarophylax</name>
    <dbReference type="NCBI Taxonomy" id="1041768"/>
    <lineage>
        <taxon>Bacteria</taxon>
        <taxon>Pseudomonadati</taxon>
        <taxon>Verrucomicrobiota</taxon>
        <taxon>Methylacidimicrobium</taxon>
    </lineage>
</organism>
<gene>
    <name evidence="8 10" type="primary">nrdR</name>
    <name evidence="10" type="ORF">MAMT_02229</name>
</gene>
<dbReference type="NCBIfam" id="TIGR00244">
    <property type="entry name" value="transcriptional regulator NrdR"/>
    <property type="match status" value="1"/>
</dbReference>
<keyword evidence="8" id="KW-0862">Zinc</keyword>
<keyword evidence="1 8" id="KW-0678">Repressor</keyword>
<evidence type="ECO:0000313" key="10">
    <source>
        <dbReference type="EMBL" id="VVM08255.1"/>
    </source>
</evidence>
<dbReference type="HAMAP" id="MF_00440">
    <property type="entry name" value="NrdR"/>
    <property type="match status" value="1"/>
</dbReference>
<dbReference type="GO" id="GO:0008270">
    <property type="term" value="F:zinc ion binding"/>
    <property type="evidence" value="ECO:0007669"/>
    <property type="project" value="UniProtKB-UniRule"/>
</dbReference>
<keyword evidence="3 8" id="KW-0863">Zinc-finger</keyword>
<dbReference type="Pfam" id="PF03477">
    <property type="entry name" value="ATP-cone"/>
    <property type="match status" value="1"/>
</dbReference>
<accession>A0A5E6MJW8</accession>
<evidence type="ECO:0000259" key="9">
    <source>
        <dbReference type="PROSITE" id="PS51161"/>
    </source>
</evidence>
<sequence>MKCPKCGKQKDRVVDSRPLREGAVVRRRRECLKCGARFTTYEEIEQLALRVKKRDGSFQIFDRLKTIRGIETACEKRPVSLRAIEDLVDRVIADLVRSYGREIPSSAIGEGIVEELRTLDEVAYVRFASVYRKFRDASDFVHAVKKLNRTASTHETLPLL</sequence>
<dbReference type="RefSeq" id="WP_142661046.1">
    <property type="nucleotide sequence ID" value="NZ_CABFVA020000124.1"/>
</dbReference>
<dbReference type="AlphaFoldDB" id="A0A5E6MJW8"/>
<evidence type="ECO:0000256" key="4">
    <source>
        <dbReference type="ARBA" id="ARBA00022840"/>
    </source>
</evidence>
<evidence type="ECO:0000256" key="5">
    <source>
        <dbReference type="ARBA" id="ARBA00023015"/>
    </source>
</evidence>
<dbReference type="GO" id="GO:0045892">
    <property type="term" value="P:negative regulation of DNA-templated transcription"/>
    <property type="evidence" value="ECO:0007669"/>
    <property type="project" value="UniProtKB-UniRule"/>
</dbReference>
<feature type="domain" description="ATP-cone" evidence="9">
    <location>
        <begin position="49"/>
        <end position="139"/>
    </location>
</feature>
<dbReference type="Pfam" id="PF22811">
    <property type="entry name" value="Zn_ribbon_NrdR"/>
    <property type="match status" value="1"/>
</dbReference>
<keyword evidence="4 8" id="KW-0067">ATP-binding</keyword>
<evidence type="ECO:0000256" key="3">
    <source>
        <dbReference type="ARBA" id="ARBA00022771"/>
    </source>
</evidence>
<dbReference type="GO" id="GO:0003677">
    <property type="term" value="F:DNA binding"/>
    <property type="evidence" value="ECO:0007669"/>
    <property type="project" value="UniProtKB-KW"/>
</dbReference>
<dbReference type="InterPro" id="IPR003796">
    <property type="entry name" value="RNR_NrdR-like"/>
</dbReference>
<dbReference type="PANTHER" id="PTHR30455">
    <property type="entry name" value="TRANSCRIPTIONAL REPRESSOR NRDR"/>
    <property type="match status" value="1"/>
</dbReference>
<keyword evidence="2 8" id="KW-0547">Nucleotide-binding</keyword>
<dbReference type="Proteomes" id="UP000334923">
    <property type="component" value="Unassembled WGS sequence"/>
</dbReference>
<feature type="zinc finger region" evidence="8">
    <location>
        <begin position="3"/>
        <end position="34"/>
    </location>
</feature>
<evidence type="ECO:0000256" key="6">
    <source>
        <dbReference type="ARBA" id="ARBA00023125"/>
    </source>
</evidence>
<keyword evidence="8" id="KW-0479">Metal-binding</keyword>
<dbReference type="InterPro" id="IPR005144">
    <property type="entry name" value="ATP-cone_dom"/>
</dbReference>
<comment type="similarity">
    <text evidence="8">Belongs to the NrdR family.</text>
</comment>
<evidence type="ECO:0000256" key="8">
    <source>
        <dbReference type="HAMAP-Rule" id="MF_00440"/>
    </source>
</evidence>
<dbReference type="PANTHER" id="PTHR30455:SF2">
    <property type="entry name" value="TRANSCRIPTIONAL REPRESSOR NRDR"/>
    <property type="match status" value="1"/>
</dbReference>
<dbReference type="OrthoDB" id="9807461at2"/>
<dbReference type="PROSITE" id="PS51161">
    <property type="entry name" value="ATP_CONE"/>
    <property type="match status" value="1"/>
</dbReference>
<evidence type="ECO:0000256" key="1">
    <source>
        <dbReference type="ARBA" id="ARBA00022491"/>
    </source>
</evidence>
<dbReference type="EMBL" id="CABFVA020000124">
    <property type="protein sequence ID" value="VVM08255.1"/>
    <property type="molecule type" value="Genomic_DNA"/>
</dbReference>
<comment type="function">
    <text evidence="8">Negatively regulates transcription of bacterial ribonucleotide reductase nrd genes and operons by binding to NrdR-boxes.</text>
</comment>
<evidence type="ECO:0000256" key="7">
    <source>
        <dbReference type="ARBA" id="ARBA00023163"/>
    </source>
</evidence>
<proteinExistence type="inferred from homology"/>
<dbReference type="GO" id="GO:0005524">
    <property type="term" value="F:ATP binding"/>
    <property type="evidence" value="ECO:0007669"/>
    <property type="project" value="UniProtKB-UniRule"/>
</dbReference>
<dbReference type="InterPro" id="IPR055173">
    <property type="entry name" value="NrdR-like_N"/>
</dbReference>
<name>A0A5E6MJW8_9BACT</name>
<keyword evidence="7 8" id="KW-0804">Transcription</keyword>
<evidence type="ECO:0000256" key="2">
    <source>
        <dbReference type="ARBA" id="ARBA00022741"/>
    </source>
</evidence>
<reference evidence="10 11" key="1">
    <citation type="submission" date="2019-09" db="EMBL/GenBank/DDBJ databases">
        <authorList>
            <person name="Cremers G."/>
        </authorList>
    </citation>
    <scope>NUCLEOTIDE SEQUENCE [LARGE SCALE GENOMIC DNA]</scope>
    <source>
        <strain evidence="10">4A</strain>
    </source>
</reference>
<evidence type="ECO:0000313" key="11">
    <source>
        <dbReference type="Proteomes" id="UP000334923"/>
    </source>
</evidence>
<comment type="cofactor">
    <cofactor evidence="8">
        <name>Zn(2+)</name>
        <dbReference type="ChEBI" id="CHEBI:29105"/>
    </cofactor>
    <text evidence="8">Binds 1 zinc ion.</text>
</comment>
<keyword evidence="6 8" id="KW-0238">DNA-binding</keyword>